<keyword evidence="2" id="KW-1185">Reference proteome</keyword>
<dbReference type="Proteomes" id="UP001467690">
    <property type="component" value="Unassembled WGS sequence"/>
</dbReference>
<proteinExistence type="predicted"/>
<comment type="caution">
    <text evidence="1">The sequence shown here is derived from an EMBL/GenBank/DDBJ whole genome shotgun (WGS) entry which is preliminary data.</text>
</comment>
<accession>A0ABV1RCP5</accession>
<name>A0ABV1RCP5_9ALTE</name>
<organism evidence="1 2">
    <name type="scientific">Catenovulum sediminis</name>
    <dbReference type="NCBI Taxonomy" id="1740262"/>
    <lineage>
        <taxon>Bacteria</taxon>
        <taxon>Pseudomonadati</taxon>
        <taxon>Pseudomonadota</taxon>
        <taxon>Gammaproteobacteria</taxon>
        <taxon>Alteromonadales</taxon>
        <taxon>Alteromonadaceae</taxon>
        <taxon>Catenovulum</taxon>
    </lineage>
</organism>
<evidence type="ECO:0000313" key="1">
    <source>
        <dbReference type="EMBL" id="MER2490682.1"/>
    </source>
</evidence>
<dbReference type="EMBL" id="JBELOE010000064">
    <property type="protein sequence ID" value="MER2490682.1"/>
    <property type="molecule type" value="Genomic_DNA"/>
</dbReference>
<sequence>MDFIMEWWKASIAIACAIVAAGALAWLRSTFVSKKEFEQHKQRLSDIEKTIEDLPSSDDLHELDKRLIEVGGKIDSLTPQLNDVKKLTDLLMENELRGTRNGD</sequence>
<dbReference type="RefSeq" id="WP_350400428.1">
    <property type="nucleotide sequence ID" value="NZ_JBELOE010000064.1"/>
</dbReference>
<protein>
    <submittedName>
        <fullName evidence="1">DUF2730 family protein</fullName>
    </submittedName>
</protein>
<evidence type="ECO:0000313" key="2">
    <source>
        <dbReference type="Proteomes" id="UP001467690"/>
    </source>
</evidence>
<dbReference type="InterPro" id="IPR020269">
    <property type="entry name" value="Phage_Mu_Releasin"/>
</dbReference>
<reference evidence="1 2" key="1">
    <citation type="submission" date="2024-06" db="EMBL/GenBank/DDBJ databases">
        <authorList>
            <person name="Chen R.Y."/>
        </authorList>
    </citation>
    <scope>NUCLEOTIDE SEQUENCE [LARGE SCALE GENOMIC DNA]</scope>
    <source>
        <strain evidence="1 2">D2</strain>
    </source>
</reference>
<dbReference type="Pfam" id="PF10805">
    <property type="entry name" value="DUF2730"/>
    <property type="match status" value="1"/>
</dbReference>
<gene>
    <name evidence="1" type="ORF">ABS311_02125</name>
</gene>